<evidence type="ECO:0000313" key="7">
    <source>
        <dbReference type="Proteomes" id="UP000271624"/>
    </source>
</evidence>
<dbReference type="Pfam" id="PF00196">
    <property type="entry name" value="GerE"/>
    <property type="match status" value="1"/>
</dbReference>
<dbReference type="GO" id="GO:0006355">
    <property type="term" value="P:regulation of DNA-templated transcription"/>
    <property type="evidence" value="ECO:0007669"/>
    <property type="project" value="InterPro"/>
</dbReference>
<reference evidence="6" key="2">
    <citation type="journal article" date="2019" name="Genome Biol. Evol.">
        <title>Day and night: Metabolic profiles and evolutionary relationships of six axenic non-marine cyanobacteria.</title>
        <authorList>
            <person name="Will S.E."/>
            <person name="Henke P."/>
            <person name="Boedeker C."/>
            <person name="Huang S."/>
            <person name="Brinkmann H."/>
            <person name="Rohde M."/>
            <person name="Jarek M."/>
            <person name="Friedl T."/>
            <person name="Seufert S."/>
            <person name="Schumacher M."/>
            <person name="Overmann J."/>
            <person name="Neumann-Schaal M."/>
            <person name="Petersen J."/>
        </authorList>
    </citation>
    <scope>NUCLEOTIDE SEQUENCE [LARGE SCALE GENOMIC DNA]</scope>
    <source>
        <strain evidence="6">PCC 7102</strain>
    </source>
</reference>
<evidence type="ECO:0000256" key="2">
    <source>
        <dbReference type="ARBA" id="ARBA00023125"/>
    </source>
</evidence>
<dbReference type="PANTHER" id="PTHR43214">
    <property type="entry name" value="TWO-COMPONENT RESPONSE REGULATOR"/>
    <property type="match status" value="1"/>
</dbReference>
<evidence type="ECO:0000256" key="1">
    <source>
        <dbReference type="ARBA" id="ARBA00022553"/>
    </source>
</evidence>
<dbReference type="InterPro" id="IPR016032">
    <property type="entry name" value="Sig_transdc_resp-reg_C-effctor"/>
</dbReference>
<keyword evidence="1 3" id="KW-0597">Phosphoprotein</keyword>
<dbReference type="AlphaFoldDB" id="A0A433UF40"/>
<name>A0A433UF40_9CYAN</name>
<dbReference type="InterPro" id="IPR058245">
    <property type="entry name" value="NreC/VraR/RcsB-like_REC"/>
</dbReference>
<feature type="domain" description="HTH luxR-type" evidence="4">
    <location>
        <begin position="144"/>
        <end position="209"/>
    </location>
</feature>
<dbReference type="PANTHER" id="PTHR43214:SF43">
    <property type="entry name" value="TWO-COMPONENT RESPONSE REGULATOR"/>
    <property type="match status" value="1"/>
</dbReference>
<evidence type="ECO:0000313" key="6">
    <source>
        <dbReference type="EMBL" id="RUS92486.1"/>
    </source>
</evidence>
<dbReference type="PROSITE" id="PS50110">
    <property type="entry name" value="RESPONSE_REGULATORY"/>
    <property type="match status" value="1"/>
</dbReference>
<organism evidence="6 7">
    <name type="scientific">Dulcicalothrix desertica PCC 7102</name>
    <dbReference type="NCBI Taxonomy" id="232991"/>
    <lineage>
        <taxon>Bacteria</taxon>
        <taxon>Bacillati</taxon>
        <taxon>Cyanobacteriota</taxon>
        <taxon>Cyanophyceae</taxon>
        <taxon>Nostocales</taxon>
        <taxon>Calotrichaceae</taxon>
        <taxon>Dulcicalothrix</taxon>
    </lineage>
</organism>
<evidence type="ECO:0000256" key="3">
    <source>
        <dbReference type="PROSITE-ProRule" id="PRU00169"/>
    </source>
</evidence>
<protein>
    <submittedName>
        <fullName evidence="6">DNA-binding response regulator</fullName>
    </submittedName>
</protein>
<dbReference type="PRINTS" id="PR00038">
    <property type="entry name" value="HTHLUXR"/>
</dbReference>
<comment type="caution">
    <text evidence="6">The sequence shown here is derived from an EMBL/GenBank/DDBJ whole genome shotgun (WGS) entry which is preliminary data.</text>
</comment>
<dbReference type="GO" id="GO:0003677">
    <property type="term" value="F:DNA binding"/>
    <property type="evidence" value="ECO:0007669"/>
    <property type="project" value="UniProtKB-KW"/>
</dbReference>
<dbReference type="InterPro" id="IPR039420">
    <property type="entry name" value="WalR-like"/>
</dbReference>
<dbReference type="EMBL" id="RSCL01000076">
    <property type="protein sequence ID" value="RUS92486.1"/>
    <property type="molecule type" value="Genomic_DNA"/>
</dbReference>
<sequence length="210" mass="23636">MIRLLLVDDQDIFRQGLAALLSVESDLKVVGQARNGNEAIELAKTLQPHVILMDVQMPICNGVQATREIHQHYPWIRILVLTTFDDDEYILQSLQVGALGYLLKRTPSQDIAAAIRSVSQGYSQLGPTIALKVFSQLKPSTPSTNNYQDLLSKREIEVFKLIGSGKNNQEIAQELYLSEGTVKNYVTQILTKMEMRDRVQAALWAQRNLL</sequence>
<dbReference type="SMART" id="SM00448">
    <property type="entry name" value="REC"/>
    <property type="match status" value="1"/>
</dbReference>
<dbReference type="Gene3D" id="3.40.50.2300">
    <property type="match status" value="1"/>
</dbReference>
<evidence type="ECO:0000259" key="5">
    <source>
        <dbReference type="PROSITE" id="PS50110"/>
    </source>
</evidence>
<dbReference type="SMART" id="SM00421">
    <property type="entry name" value="HTH_LUXR"/>
    <property type="match status" value="1"/>
</dbReference>
<dbReference type="SUPFAM" id="SSF52172">
    <property type="entry name" value="CheY-like"/>
    <property type="match status" value="1"/>
</dbReference>
<proteinExistence type="predicted"/>
<dbReference type="GO" id="GO:0000160">
    <property type="term" value="P:phosphorelay signal transduction system"/>
    <property type="evidence" value="ECO:0007669"/>
    <property type="project" value="InterPro"/>
</dbReference>
<dbReference type="CDD" id="cd17535">
    <property type="entry name" value="REC_NarL-like"/>
    <property type="match status" value="1"/>
</dbReference>
<dbReference type="InterPro" id="IPR011006">
    <property type="entry name" value="CheY-like_superfamily"/>
</dbReference>
<dbReference type="CDD" id="cd06170">
    <property type="entry name" value="LuxR_C_like"/>
    <property type="match status" value="1"/>
</dbReference>
<evidence type="ECO:0000259" key="4">
    <source>
        <dbReference type="PROSITE" id="PS50043"/>
    </source>
</evidence>
<dbReference type="OrthoDB" id="509129at2"/>
<keyword evidence="7" id="KW-1185">Reference proteome</keyword>
<dbReference type="InterPro" id="IPR001789">
    <property type="entry name" value="Sig_transdc_resp-reg_receiver"/>
</dbReference>
<dbReference type="Proteomes" id="UP000271624">
    <property type="component" value="Unassembled WGS sequence"/>
</dbReference>
<dbReference type="PROSITE" id="PS50043">
    <property type="entry name" value="HTH_LUXR_2"/>
    <property type="match status" value="1"/>
</dbReference>
<dbReference type="Pfam" id="PF00072">
    <property type="entry name" value="Response_reg"/>
    <property type="match status" value="1"/>
</dbReference>
<dbReference type="InterPro" id="IPR000792">
    <property type="entry name" value="Tscrpt_reg_LuxR_C"/>
</dbReference>
<accession>A0A433UF40</accession>
<keyword evidence="2 6" id="KW-0238">DNA-binding</keyword>
<feature type="domain" description="Response regulatory" evidence="5">
    <location>
        <begin position="3"/>
        <end position="119"/>
    </location>
</feature>
<feature type="modified residue" description="4-aspartylphosphate" evidence="3">
    <location>
        <position position="54"/>
    </location>
</feature>
<dbReference type="SUPFAM" id="SSF46894">
    <property type="entry name" value="C-terminal effector domain of the bipartite response regulators"/>
    <property type="match status" value="1"/>
</dbReference>
<gene>
    <name evidence="6" type="ORF">DSM106972_098900</name>
</gene>
<reference evidence="6" key="1">
    <citation type="submission" date="2018-12" db="EMBL/GenBank/DDBJ databases">
        <authorList>
            <person name="Will S."/>
            <person name="Neumann-Schaal M."/>
            <person name="Henke P."/>
        </authorList>
    </citation>
    <scope>NUCLEOTIDE SEQUENCE</scope>
    <source>
        <strain evidence="6">PCC 7102</strain>
    </source>
</reference>
<dbReference type="RefSeq" id="WP_127087776.1">
    <property type="nucleotide sequence ID" value="NZ_RSCL01000076.1"/>
</dbReference>